<comment type="caution">
    <text evidence="1">The sequence shown here is derived from an EMBL/GenBank/DDBJ whole genome shotgun (WGS) entry which is preliminary data.</text>
</comment>
<dbReference type="EMBL" id="LAZR01000352">
    <property type="protein sequence ID" value="KKN72986.1"/>
    <property type="molecule type" value="Genomic_DNA"/>
</dbReference>
<organism evidence="1">
    <name type="scientific">marine sediment metagenome</name>
    <dbReference type="NCBI Taxonomy" id="412755"/>
    <lineage>
        <taxon>unclassified sequences</taxon>
        <taxon>metagenomes</taxon>
        <taxon>ecological metagenomes</taxon>
    </lineage>
</organism>
<gene>
    <name evidence="1" type="ORF">LCGC14_0405400</name>
</gene>
<dbReference type="AlphaFoldDB" id="A0A0F9VHI9"/>
<evidence type="ECO:0000313" key="1">
    <source>
        <dbReference type="EMBL" id="KKN72986.1"/>
    </source>
</evidence>
<protein>
    <submittedName>
        <fullName evidence="1">Uncharacterized protein</fullName>
    </submittedName>
</protein>
<name>A0A0F9VHI9_9ZZZZ</name>
<reference evidence="1" key="1">
    <citation type="journal article" date="2015" name="Nature">
        <title>Complex archaea that bridge the gap between prokaryotes and eukaryotes.</title>
        <authorList>
            <person name="Spang A."/>
            <person name="Saw J.H."/>
            <person name="Jorgensen S.L."/>
            <person name="Zaremba-Niedzwiedzka K."/>
            <person name="Martijn J."/>
            <person name="Lind A.E."/>
            <person name="van Eijk R."/>
            <person name="Schleper C."/>
            <person name="Guy L."/>
            <person name="Ettema T.J."/>
        </authorList>
    </citation>
    <scope>NUCLEOTIDE SEQUENCE</scope>
</reference>
<accession>A0A0F9VHI9</accession>
<proteinExistence type="predicted"/>
<sequence>MTAFDTYEPGGFQMIKTKILSFFNLDGNNDLNKLTDIALIGVSKPQRKYFLKKIKLSVKSNPDKLKSILLNVSQNKASIDYLAGFISARV</sequence>